<accession>A0A832IIL9</accession>
<proteinExistence type="predicted"/>
<organism evidence="1">
    <name type="scientific">Fervidobacterium pennivorans</name>
    <dbReference type="NCBI Taxonomy" id="93466"/>
    <lineage>
        <taxon>Bacteria</taxon>
        <taxon>Thermotogati</taxon>
        <taxon>Thermotogota</taxon>
        <taxon>Thermotogae</taxon>
        <taxon>Thermotogales</taxon>
        <taxon>Fervidobacteriaceae</taxon>
        <taxon>Fervidobacterium</taxon>
    </lineage>
</organism>
<dbReference type="AlphaFoldDB" id="A0A832IIL9"/>
<reference evidence="1" key="1">
    <citation type="journal article" date="2020" name="mSystems">
        <title>Genome- and Community-Level Interaction Insights into Carbon Utilization and Element Cycling Functions of Hydrothermarchaeota in Hydrothermal Sediment.</title>
        <authorList>
            <person name="Zhou Z."/>
            <person name="Liu Y."/>
            <person name="Xu W."/>
            <person name="Pan J."/>
            <person name="Luo Z.H."/>
            <person name="Li M."/>
        </authorList>
    </citation>
    <scope>NUCLEOTIDE SEQUENCE [LARGE SCALE GENOMIC DNA]</scope>
    <source>
        <strain evidence="1">SpSt-101</strain>
    </source>
</reference>
<gene>
    <name evidence="1" type="ORF">ENL60_02250</name>
</gene>
<name>A0A832IIL9_FERPE</name>
<protein>
    <submittedName>
        <fullName evidence="1">Uncharacterized protein</fullName>
    </submittedName>
</protein>
<evidence type="ECO:0000313" key="1">
    <source>
        <dbReference type="EMBL" id="HHD40301.1"/>
    </source>
</evidence>
<comment type="caution">
    <text evidence="1">The sequence shown here is derived from an EMBL/GenBank/DDBJ whole genome shotgun (WGS) entry which is preliminary data.</text>
</comment>
<dbReference type="EMBL" id="DRUO01000184">
    <property type="protein sequence ID" value="HHD40301.1"/>
    <property type="molecule type" value="Genomic_DNA"/>
</dbReference>
<sequence length="280" mass="32052">MRINPIKLVKALISLNDLLKGGEGKEDGFLILSLRSGGFVCPLAFIKFIRKNILSRTENPSHIPRLSEFVLSRIKRFEGLITKPDYITYEDFMKVVPLRGFGYYITASLHTNTSNKIEDVQIELSRARLPQEKEEMVRMCENYGILPNVDSQKGSSSIFTSKTMYLPMESLVDPIESMFSAISSEGGKLNISEVVHLFPTVFAFSNLVISFSYSFLHYIFSGKLEKNLTNIKTNTSPFYGVFNFYYYFSRFVKTVKEENNVSSFEEFVKYLENLANFIAL</sequence>